<accession>A0ABX6EV40</accession>
<keyword evidence="1" id="KW-0677">Repeat</keyword>
<dbReference type="Pfam" id="PF12796">
    <property type="entry name" value="Ank_2"/>
    <property type="match status" value="1"/>
</dbReference>
<dbReference type="InterPro" id="IPR036770">
    <property type="entry name" value="Ankyrin_rpt-contain_sf"/>
</dbReference>
<feature type="repeat" description="ANK" evidence="3">
    <location>
        <begin position="31"/>
        <end position="64"/>
    </location>
</feature>
<reference evidence="4 5" key="1">
    <citation type="submission" date="2016-03" db="EMBL/GenBank/DDBJ databases">
        <title>How can Kluyveromyces marxianus grow so fast - potential evolutionary course in Saccharomyces Complex revealed by comparative genomics.</title>
        <authorList>
            <person name="Mo W."/>
            <person name="Lu W."/>
            <person name="Yang X."/>
            <person name="Qi J."/>
            <person name="Lv H."/>
        </authorList>
    </citation>
    <scope>NUCLEOTIDE SEQUENCE [LARGE SCALE GENOMIC DNA]</scope>
    <source>
        <strain evidence="4 5">FIM1</strain>
    </source>
</reference>
<dbReference type="PANTHER" id="PTHR24171">
    <property type="entry name" value="ANKYRIN REPEAT DOMAIN-CONTAINING PROTEIN 39-RELATED"/>
    <property type="match status" value="1"/>
</dbReference>
<keyword evidence="5" id="KW-1185">Reference proteome</keyword>
<proteinExistence type="predicted"/>
<dbReference type="PROSITE" id="PS50088">
    <property type="entry name" value="ANK_REPEAT"/>
    <property type="match status" value="1"/>
</dbReference>
<dbReference type="PROSITE" id="PS50297">
    <property type="entry name" value="ANK_REP_REGION"/>
    <property type="match status" value="1"/>
</dbReference>
<evidence type="ECO:0000256" key="1">
    <source>
        <dbReference type="ARBA" id="ARBA00022737"/>
    </source>
</evidence>
<dbReference type="SUPFAM" id="SSF48403">
    <property type="entry name" value="Ankyrin repeat"/>
    <property type="match status" value="1"/>
</dbReference>
<keyword evidence="2 3" id="KW-0040">ANK repeat</keyword>
<dbReference type="SMART" id="SM00248">
    <property type="entry name" value="ANK"/>
    <property type="match status" value="1"/>
</dbReference>
<evidence type="ECO:0000313" key="4">
    <source>
        <dbReference type="EMBL" id="QGN15496.1"/>
    </source>
</evidence>
<dbReference type="InterPro" id="IPR002110">
    <property type="entry name" value="Ankyrin_rpt"/>
</dbReference>
<dbReference type="Gene3D" id="1.25.40.20">
    <property type="entry name" value="Ankyrin repeat-containing domain"/>
    <property type="match status" value="1"/>
</dbReference>
<name>A0ABX6EV40_KLUMA</name>
<gene>
    <name evidence="4" type="ORF">FIM1_2187</name>
</gene>
<dbReference type="PANTHER" id="PTHR24171:SF9">
    <property type="entry name" value="ANKYRIN REPEAT DOMAIN-CONTAINING PROTEIN 39"/>
    <property type="match status" value="1"/>
</dbReference>
<evidence type="ECO:0000313" key="5">
    <source>
        <dbReference type="Proteomes" id="UP000422736"/>
    </source>
</evidence>
<organism evidence="4 5">
    <name type="scientific">Kluyveromyces marxianus</name>
    <name type="common">Yeast</name>
    <name type="synonym">Candida kefyr</name>
    <dbReference type="NCBI Taxonomy" id="4911"/>
    <lineage>
        <taxon>Eukaryota</taxon>
        <taxon>Fungi</taxon>
        <taxon>Dikarya</taxon>
        <taxon>Ascomycota</taxon>
        <taxon>Saccharomycotina</taxon>
        <taxon>Saccharomycetes</taxon>
        <taxon>Saccharomycetales</taxon>
        <taxon>Saccharomycetaceae</taxon>
        <taxon>Kluyveromyces</taxon>
    </lineage>
</organism>
<evidence type="ECO:0000256" key="3">
    <source>
        <dbReference type="PROSITE-ProRule" id="PRU00023"/>
    </source>
</evidence>
<protein>
    <submittedName>
        <fullName evidence="4">Ankyrin repeat-containing protein YCR051W</fullName>
    </submittedName>
</protein>
<evidence type="ECO:0000256" key="2">
    <source>
        <dbReference type="ARBA" id="ARBA00023043"/>
    </source>
</evidence>
<dbReference type="Proteomes" id="UP000422736">
    <property type="component" value="Chromosome 3"/>
</dbReference>
<sequence length="210" mass="23913">MNIWIAASNGETELVEKFISQGQTANSKDDNGYTPVHAAAAYGHIDLLKKLVHEYNGDVNIRDSDDDTPLHHCEDANTARFLIEQLGADHKLTNNEGKTCFQVWQETCDDNLELLKYAEEVLGESVFGSSLGIDQEQLKQFKDSIRYTLENDPVDETDPESLERRKKLESIIQGENAEEELEQYIRDMIHKQFFSGNAENDVSESNKRMK</sequence>
<dbReference type="EMBL" id="CP015056">
    <property type="protein sequence ID" value="QGN15496.1"/>
    <property type="molecule type" value="Genomic_DNA"/>
</dbReference>